<evidence type="ECO:0000256" key="4">
    <source>
        <dbReference type="ARBA" id="ARBA00022448"/>
    </source>
</evidence>
<protein>
    <recommendedName>
        <fullName evidence="7">Phosphate-specific transport system accessory protein PhoU</fullName>
    </recommendedName>
</protein>
<evidence type="ECO:0000256" key="6">
    <source>
        <dbReference type="ARBA" id="ARBA00022592"/>
    </source>
</evidence>
<keyword evidence="6 7" id="KW-0592">Phosphate transport</keyword>
<dbReference type="InterPro" id="IPR038078">
    <property type="entry name" value="PhoU-like_sf"/>
</dbReference>
<dbReference type="EMBL" id="LIBJ01000002">
    <property type="protein sequence ID" value="KRO49562.1"/>
    <property type="molecule type" value="Genomic_DNA"/>
</dbReference>
<dbReference type="Pfam" id="PF01895">
    <property type="entry name" value="PhoU"/>
    <property type="match status" value="2"/>
</dbReference>
<dbReference type="InterPro" id="IPR028366">
    <property type="entry name" value="PhoU"/>
</dbReference>
<feature type="domain" description="PhoU" evidence="8">
    <location>
        <begin position="20"/>
        <end position="105"/>
    </location>
</feature>
<keyword evidence="5 7" id="KW-0963">Cytoplasm</keyword>
<comment type="subunit">
    <text evidence="3 7">Homodimer.</text>
</comment>
<dbReference type="AlphaFoldDB" id="A0A0R2QNP4"/>
<reference evidence="9 10" key="1">
    <citation type="submission" date="2015-10" db="EMBL/GenBank/DDBJ databases">
        <title>Metagenome-Assembled Genomes uncover a global brackish microbiome.</title>
        <authorList>
            <person name="Hugerth L.W."/>
            <person name="Larsson J."/>
            <person name="Alneberg J."/>
            <person name="Lindh M.V."/>
            <person name="Legrand C."/>
            <person name="Pinhassi J."/>
            <person name="Andersson A.F."/>
        </authorList>
    </citation>
    <scope>NUCLEOTIDE SEQUENCE [LARGE SCALE GENOMIC DNA]</scope>
    <source>
        <strain evidence="9">BACL6 MAG-120924-bin43</strain>
    </source>
</reference>
<comment type="caution">
    <text evidence="9">The sequence shown here is derived from an EMBL/GenBank/DDBJ whole genome shotgun (WGS) entry which is preliminary data.</text>
</comment>
<feature type="domain" description="PhoU" evidence="8">
    <location>
        <begin position="123"/>
        <end position="208"/>
    </location>
</feature>
<evidence type="ECO:0000256" key="3">
    <source>
        <dbReference type="ARBA" id="ARBA00011738"/>
    </source>
</evidence>
<dbReference type="GO" id="GO:0006817">
    <property type="term" value="P:phosphate ion transport"/>
    <property type="evidence" value="ECO:0007669"/>
    <property type="project" value="UniProtKB-KW"/>
</dbReference>
<accession>A0A0R2QNP4</accession>
<name>A0A0R2QNP4_9ACTN</name>
<sequence length="241" mass="26422">MDELRKTFHQEVDAIRDQVIRLGASVIEAIPRATAVLLSGDLEGADHLVQSDDEIDARAIDIEDQCFQQLALQAPVAGDLRQLVSTIKITGELERSADLAVNICKGARRIYGHDIDPVLRGLITKMSEQAQQLFIAAMDAFESSDAPKAAAIDDMDSFLDGLHRQFIQEIFECHARGKMDVQVAVQLAIIGRFFERIGDHAVNVGERTLFILTGVVPEHRGAARFKARHSGDSQSSSDSSS</sequence>
<organism evidence="9 10">
    <name type="scientific">Acidimicrobiia bacterium BACL6 MAG-120924-bin43</name>
    <dbReference type="NCBI Taxonomy" id="1655583"/>
    <lineage>
        <taxon>Bacteria</taxon>
        <taxon>Bacillati</taxon>
        <taxon>Actinomycetota</taxon>
        <taxon>Acidimicrobiia</taxon>
        <taxon>acIV cluster</taxon>
    </lineage>
</organism>
<dbReference type="InterPro" id="IPR026022">
    <property type="entry name" value="PhoU_dom"/>
</dbReference>
<dbReference type="GO" id="GO:0005737">
    <property type="term" value="C:cytoplasm"/>
    <property type="evidence" value="ECO:0007669"/>
    <property type="project" value="UniProtKB-SubCell"/>
</dbReference>
<dbReference type="Gene3D" id="1.20.58.220">
    <property type="entry name" value="Phosphate transport system protein phou homolog 2, domain 2"/>
    <property type="match status" value="1"/>
</dbReference>
<evidence type="ECO:0000259" key="8">
    <source>
        <dbReference type="Pfam" id="PF01895"/>
    </source>
</evidence>
<evidence type="ECO:0000256" key="1">
    <source>
        <dbReference type="ARBA" id="ARBA00004496"/>
    </source>
</evidence>
<dbReference type="GO" id="GO:0030643">
    <property type="term" value="P:intracellular phosphate ion homeostasis"/>
    <property type="evidence" value="ECO:0007669"/>
    <property type="project" value="InterPro"/>
</dbReference>
<dbReference type="Proteomes" id="UP000051017">
    <property type="component" value="Unassembled WGS sequence"/>
</dbReference>
<comment type="similarity">
    <text evidence="2 7">Belongs to the PhoU family.</text>
</comment>
<dbReference type="FunFam" id="1.20.58.220:FF:000004">
    <property type="entry name" value="Phosphate-specific transport system accessory protein PhoU"/>
    <property type="match status" value="1"/>
</dbReference>
<dbReference type="GO" id="GO:0045936">
    <property type="term" value="P:negative regulation of phosphate metabolic process"/>
    <property type="evidence" value="ECO:0007669"/>
    <property type="project" value="InterPro"/>
</dbReference>
<evidence type="ECO:0000313" key="10">
    <source>
        <dbReference type="Proteomes" id="UP000051017"/>
    </source>
</evidence>
<evidence type="ECO:0000313" key="9">
    <source>
        <dbReference type="EMBL" id="KRO49562.1"/>
    </source>
</evidence>
<proteinExistence type="inferred from homology"/>
<comment type="subcellular location">
    <subcellularLocation>
        <location evidence="1 7">Cytoplasm</location>
    </subcellularLocation>
</comment>
<dbReference type="PANTHER" id="PTHR42930">
    <property type="entry name" value="PHOSPHATE-SPECIFIC TRANSPORT SYSTEM ACCESSORY PROTEIN PHOU"/>
    <property type="match status" value="1"/>
</dbReference>
<evidence type="ECO:0000256" key="2">
    <source>
        <dbReference type="ARBA" id="ARBA00008107"/>
    </source>
</evidence>
<dbReference type="PIRSF" id="PIRSF003107">
    <property type="entry name" value="PhoU"/>
    <property type="match status" value="1"/>
</dbReference>
<comment type="function">
    <text evidence="7">Plays a role in the regulation of phosphate uptake.</text>
</comment>
<evidence type="ECO:0000256" key="7">
    <source>
        <dbReference type="PIRNR" id="PIRNR003107"/>
    </source>
</evidence>
<dbReference type="SUPFAM" id="SSF109755">
    <property type="entry name" value="PhoU-like"/>
    <property type="match status" value="1"/>
</dbReference>
<dbReference type="NCBIfam" id="TIGR02135">
    <property type="entry name" value="phoU_full"/>
    <property type="match status" value="1"/>
</dbReference>
<gene>
    <name evidence="9" type="ORF">ABR75_08000</name>
</gene>
<evidence type="ECO:0000256" key="5">
    <source>
        <dbReference type="ARBA" id="ARBA00022490"/>
    </source>
</evidence>
<dbReference type="PANTHER" id="PTHR42930:SF3">
    <property type="entry name" value="PHOSPHATE-SPECIFIC TRANSPORT SYSTEM ACCESSORY PROTEIN PHOU"/>
    <property type="match status" value="1"/>
</dbReference>
<keyword evidence="4 7" id="KW-0813">Transport</keyword>